<keyword evidence="4" id="KW-1185">Reference proteome</keyword>
<organism evidence="3 4">
    <name type="scientific">Gymnopus androsaceus JB14</name>
    <dbReference type="NCBI Taxonomy" id="1447944"/>
    <lineage>
        <taxon>Eukaryota</taxon>
        <taxon>Fungi</taxon>
        <taxon>Dikarya</taxon>
        <taxon>Basidiomycota</taxon>
        <taxon>Agaricomycotina</taxon>
        <taxon>Agaricomycetes</taxon>
        <taxon>Agaricomycetidae</taxon>
        <taxon>Agaricales</taxon>
        <taxon>Marasmiineae</taxon>
        <taxon>Omphalotaceae</taxon>
        <taxon>Gymnopus</taxon>
    </lineage>
</organism>
<dbReference type="Pfam" id="PF01693">
    <property type="entry name" value="Cauli_VI"/>
    <property type="match status" value="1"/>
</dbReference>
<feature type="domain" description="Ribonuclease H1 N-terminal" evidence="2">
    <location>
        <begin position="108"/>
        <end position="151"/>
    </location>
</feature>
<evidence type="ECO:0000313" key="4">
    <source>
        <dbReference type="Proteomes" id="UP000799118"/>
    </source>
</evidence>
<dbReference type="OrthoDB" id="2675575at2759"/>
<dbReference type="Gene3D" id="3.40.970.10">
    <property type="entry name" value="Ribonuclease H1, N-terminal domain"/>
    <property type="match status" value="1"/>
</dbReference>
<feature type="region of interest" description="Disordered" evidence="1">
    <location>
        <begin position="44"/>
        <end position="77"/>
    </location>
</feature>
<dbReference type="Proteomes" id="UP000799118">
    <property type="component" value="Unassembled WGS sequence"/>
</dbReference>
<feature type="compositionally biased region" description="Low complexity" evidence="1">
    <location>
        <begin position="64"/>
        <end position="75"/>
    </location>
</feature>
<dbReference type="InterPro" id="IPR011320">
    <property type="entry name" value="RNase_H1_N"/>
</dbReference>
<evidence type="ECO:0000256" key="1">
    <source>
        <dbReference type="SAM" id="MobiDB-lite"/>
    </source>
</evidence>
<evidence type="ECO:0000259" key="2">
    <source>
        <dbReference type="Pfam" id="PF01693"/>
    </source>
</evidence>
<dbReference type="SUPFAM" id="SSF55658">
    <property type="entry name" value="L9 N-domain-like"/>
    <property type="match status" value="1"/>
</dbReference>
<proteinExistence type="predicted"/>
<dbReference type="InterPro" id="IPR009027">
    <property type="entry name" value="Ribosomal_bL9/RNase_H1_N"/>
</dbReference>
<reference evidence="3" key="1">
    <citation type="journal article" date="2019" name="Environ. Microbiol.">
        <title>Fungal ecological strategies reflected in gene transcription - a case study of two litter decomposers.</title>
        <authorList>
            <person name="Barbi F."/>
            <person name="Kohler A."/>
            <person name="Barry K."/>
            <person name="Baskaran P."/>
            <person name="Daum C."/>
            <person name="Fauchery L."/>
            <person name="Ihrmark K."/>
            <person name="Kuo A."/>
            <person name="LaButti K."/>
            <person name="Lipzen A."/>
            <person name="Morin E."/>
            <person name="Grigoriev I.V."/>
            <person name="Henrissat B."/>
            <person name="Lindahl B."/>
            <person name="Martin F."/>
        </authorList>
    </citation>
    <scope>NUCLEOTIDE SEQUENCE</scope>
    <source>
        <strain evidence="3">JB14</strain>
    </source>
</reference>
<accession>A0A6A4HVJ1</accession>
<evidence type="ECO:0000313" key="3">
    <source>
        <dbReference type="EMBL" id="KAE9401891.1"/>
    </source>
</evidence>
<dbReference type="InterPro" id="IPR037056">
    <property type="entry name" value="RNase_H1_N_sf"/>
</dbReference>
<sequence length="193" mass="21639">MANPAHGQFEFHSGTTTIEVSIEDAITTTIIRNRFSLHIPESSPRFLSSTAPGSEPLVPQTRHTSTQTDPDPSSSIAATLLGHNPYPRSILEPRFQFKPNSKVYGQSVYVIYAGARVGIYAGNWCDEVQPYVEGIPGVHFEPFATYEAALEAYTDAYNREQYLPELKIVEHPNLEEVRRIHDARLARRALQNN</sequence>
<dbReference type="AlphaFoldDB" id="A0A6A4HVJ1"/>
<name>A0A6A4HVJ1_9AGAR</name>
<gene>
    <name evidence="3" type="ORF">BT96DRAFT_937622</name>
</gene>
<dbReference type="EMBL" id="ML769441">
    <property type="protein sequence ID" value="KAE9401891.1"/>
    <property type="molecule type" value="Genomic_DNA"/>
</dbReference>
<protein>
    <recommendedName>
        <fullName evidence="2">Ribonuclease H1 N-terminal domain-containing protein</fullName>
    </recommendedName>
</protein>